<dbReference type="EMBL" id="JACVVK020000123">
    <property type="protein sequence ID" value="KAK7490779.1"/>
    <property type="molecule type" value="Genomic_DNA"/>
</dbReference>
<sequence length="72" mass="7757">MQPYKRFDSFSFSTPLEKTGEGRPGYMTFQNGAEEIVSHLSVGSVLGAGDICLVNVRICTVTTTTAVVLVTK</sequence>
<dbReference type="AlphaFoldDB" id="A0ABD0KV53"/>
<protein>
    <submittedName>
        <fullName evidence="1">Uncharacterized protein</fullName>
    </submittedName>
</protein>
<evidence type="ECO:0000313" key="2">
    <source>
        <dbReference type="Proteomes" id="UP001519460"/>
    </source>
</evidence>
<proteinExistence type="predicted"/>
<accession>A0ABD0KV53</accession>
<keyword evidence="2" id="KW-1185">Reference proteome</keyword>
<organism evidence="1 2">
    <name type="scientific">Batillaria attramentaria</name>
    <dbReference type="NCBI Taxonomy" id="370345"/>
    <lineage>
        <taxon>Eukaryota</taxon>
        <taxon>Metazoa</taxon>
        <taxon>Spiralia</taxon>
        <taxon>Lophotrochozoa</taxon>
        <taxon>Mollusca</taxon>
        <taxon>Gastropoda</taxon>
        <taxon>Caenogastropoda</taxon>
        <taxon>Sorbeoconcha</taxon>
        <taxon>Cerithioidea</taxon>
        <taxon>Batillariidae</taxon>
        <taxon>Batillaria</taxon>
    </lineage>
</organism>
<name>A0ABD0KV53_9CAEN</name>
<evidence type="ECO:0000313" key="1">
    <source>
        <dbReference type="EMBL" id="KAK7490779.1"/>
    </source>
</evidence>
<reference evidence="1 2" key="1">
    <citation type="journal article" date="2023" name="Sci. Data">
        <title>Genome assembly of the Korean intertidal mud-creeper Batillaria attramentaria.</title>
        <authorList>
            <person name="Patra A.K."/>
            <person name="Ho P.T."/>
            <person name="Jun S."/>
            <person name="Lee S.J."/>
            <person name="Kim Y."/>
            <person name="Won Y.J."/>
        </authorList>
    </citation>
    <scope>NUCLEOTIDE SEQUENCE [LARGE SCALE GENOMIC DNA]</scope>
    <source>
        <strain evidence="1">Wonlab-2016</strain>
    </source>
</reference>
<gene>
    <name evidence="1" type="ORF">BaRGS_00018008</name>
</gene>
<comment type="caution">
    <text evidence="1">The sequence shown here is derived from an EMBL/GenBank/DDBJ whole genome shotgun (WGS) entry which is preliminary data.</text>
</comment>
<dbReference type="Proteomes" id="UP001519460">
    <property type="component" value="Unassembled WGS sequence"/>
</dbReference>